<evidence type="ECO:0000256" key="6">
    <source>
        <dbReference type="ARBA" id="ARBA00023033"/>
    </source>
</evidence>
<keyword evidence="6" id="KW-0503">Monooxygenase</keyword>
<protein>
    <recommendedName>
        <fullName evidence="8">FAD-binding domain-containing protein</fullName>
    </recommendedName>
</protein>
<dbReference type="KEGG" id="bpg:Bathy08g02680"/>
<keyword evidence="4" id="KW-0521">NADP</keyword>
<evidence type="ECO:0000259" key="8">
    <source>
        <dbReference type="Pfam" id="PF01494"/>
    </source>
</evidence>
<proteinExistence type="predicted"/>
<dbReference type="SUPFAM" id="SSF51905">
    <property type="entry name" value="FAD/NAD(P)-binding domain"/>
    <property type="match status" value="1"/>
</dbReference>
<evidence type="ECO:0000256" key="7">
    <source>
        <dbReference type="SAM" id="Phobius"/>
    </source>
</evidence>
<dbReference type="PRINTS" id="PR00420">
    <property type="entry name" value="RNGMNOXGNASE"/>
</dbReference>
<dbReference type="GO" id="GO:0070189">
    <property type="term" value="P:kynurenine metabolic process"/>
    <property type="evidence" value="ECO:0007669"/>
    <property type="project" value="TreeGrafter"/>
</dbReference>
<feature type="domain" description="FAD-binding" evidence="8">
    <location>
        <begin position="97"/>
        <end position="282"/>
    </location>
</feature>
<dbReference type="AlphaFoldDB" id="K8EID9"/>
<comment type="cofactor">
    <cofactor evidence="1">
        <name>FAD</name>
        <dbReference type="ChEBI" id="CHEBI:57692"/>
    </cofactor>
</comment>
<dbReference type="Gene3D" id="3.50.50.60">
    <property type="entry name" value="FAD/NAD(P)-binding domain"/>
    <property type="match status" value="1"/>
</dbReference>
<dbReference type="GO" id="GO:0071949">
    <property type="term" value="F:FAD binding"/>
    <property type="evidence" value="ECO:0007669"/>
    <property type="project" value="InterPro"/>
</dbReference>
<dbReference type="EMBL" id="FO082271">
    <property type="protein sequence ID" value="CCO17791.1"/>
    <property type="molecule type" value="Genomic_DNA"/>
</dbReference>
<dbReference type="Proteomes" id="UP000198341">
    <property type="component" value="Chromosome 8"/>
</dbReference>
<dbReference type="PANTHER" id="PTHR46028">
    <property type="entry name" value="KYNURENINE 3-MONOOXYGENASE"/>
    <property type="match status" value="1"/>
</dbReference>
<keyword evidence="3" id="KW-0274">FAD</keyword>
<evidence type="ECO:0000313" key="10">
    <source>
        <dbReference type="Proteomes" id="UP000198341"/>
    </source>
</evidence>
<reference evidence="9 10" key="1">
    <citation type="submission" date="2011-10" db="EMBL/GenBank/DDBJ databases">
        <authorList>
            <person name="Genoscope - CEA"/>
        </authorList>
    </citation>
    <scope>NUCLEOTIDE SEQUENCE [LARGE SCALE GENOMIC DNA]</scope>
    <source>
        <strain evidence="9 10">RCC 1105</strain>
    </source>
</reference>
<dbReference type="eggNOG" id="KOG2614">
    <property type="taxonomic scope" value="Eukaryota"/>
</dbReference>
<dbReference type="RefSeq" id="XP_007511670.1">
    <property type="nucleotide sequence ID" value="XM_007511608.1"/>
</dbReference>
<evidence type="ECO:0000256" key="3">
    <source>
        <dbReference type="ARBA" id="ARBA00022827"/>
    </source>
</evidence>
<evidence type="ECO:0000256" key="1">
    <source>
        <dbReference type="ARBA" id="ARBA00001974"/>
    </source>
</evidence>
<dbReference type="GO" id="GO:0004502">
    <property type="term" value="F:kynurenine 3-monooxygenase activity"/>
    <property type="evidence" value="ECO:0007669"/>
    <property type="project" value="TreeGrafter"/>
</dbReference>
<dbReference type="OrthoDB" id="10053569at2759"/>
<accession>K8EID9</accession>
<organism evidence="9 10">
    <name type="scientific">Bathycoccus prasinos</name>
    <dbReference type="NCBI Taxonomy" id="41875"/>
    <lineage>
        <taxon>Eukaryota</taxon>
        <taxon>Viridiplantae</taxon>
        <taxon>Chlorophyta</taxon>
        <taxon>Mamiellophyceae</taxon>
        <taxon>Mamiellales</taxon>
        <taxon>Bathycoccaceae</taxon>
        <taxon>Bathycoccus</taxon>
    </lineage>
</organism>
<keyword evidence="7" id="KW-0812">Transmembrane</keyword>
<feature type="transmembrane region" description="Helical" evidence="7">
    <location>
        <begin position="482"/>
        <end position="503"/>
    </location>
</feature>
<name>K8EID9_9CHLO</name>
<sequence>MRYAPRLPIQPIQTKRSATTTASRSEERLVVLKKKSIIKTARLGSFSSVDVDGTGLNIYLIQRASSVVARSNTAMVLSMMIAAAEEDKDEAKAESSVIVGAGPTGLVTAIMLARRGWNVRVLEKRNKPEKANNADVWGDPQRSYNIGLSARGQLALQKYDLLDVATEYAKRVKGRCDFDKDGNPVEKLVQKKFDTQVIQRDRLVAALLEEVESNYADSVTVEHGVAVNSCTFSESGDKATLEIFECKEDGDYCDTKAKETIETSLVIGAEGNAGKRGSAVIRAMDESKMCKTKMVKLKERIESTRVYKIIPIELPDGFRTDLNYSSRTGKGVAMECLPTKEGLLVGVLLVKPTDEETCLKLSDPKKLREYLDSDFPMFSKMVSDENVEKVAKSKFSGLPNFQYAGGALHLGSCAGLIGDAIHTVKPYFGMGVNSAFEDVTVLEECIENAKGDSKIFLPLYSKKRAADAKALVEISHGFDGGFLTFVLPLILDSIFHRIAPWLFMPNTIQMLQKDDWSFVRTSRRKRFDRTLQVSILASIFAGSVSLVMMLVKFLWSKKFFLA</sequence>
<keyword evidence="2" id="KW-0285">Flavoprotein</keyword>
<keyword evidence="5" id="KW-0560">Oxidoreductase</keyword>
<gene>
    <name evidence="9" type="ORF">Bathy08g02680</name>
</gene>
<dbReference type="InterPro" id="IPR002938">
    <property type="entry name" value="FAD-bd"/>
</dbReference>
<evidence type="ECO:0000313" key="9">
    <source>
        <dbReference type="EMBL" id="CCO17791.1"/>
    </source>
</evidence>
<dbReference type="PANTHER" id="PTHR46028:SF2">
    <property type="entry name" value="KYNURENINE 3-MONOOXYGENASE"/>
    <property type="match status" value="1"/>
</dbReference>
<dbReference type="GeneID" id="19014247"/>
<keyword evidence="10" id="KW-1185">Reference proteome</keyword>
<feature type="transmembrane region" description="Helical" evidence="7">
    <location>
        <begin position="533"/>
        <end position="555"/>
    </location>
</feature>
<evidence type="ECO:0000256" key="4">
    <source>
        <dbReference type="ARBA" id="ARBA00022857"/>
    </source>
</evidence>
<evidence type="ECO:0000256" key="2">
    <source>
        <dbReference type="ARBA" id="ARBA00022630"/>
    </source>
</evidence>
<dbReference type="Pfam" id="PF01494">
    <property type="entry name" value="FAD_binding_3"/>
    <property type="match status" value="1"/>
</dbReference>
<evidence type="ECO:0000256" key="5">
    <source>
        <dbReference type="ARBA" id="ARBA00023002"/>
    </source>
</evidence>
<dbReference type="InterPro" id="IPR036188">
    <property type="entry name" value="FAD/NAD-bd_sf"/>
</dbReference>
<keyword evidence="7" id="KW-1133">Transmembrane helix</keyword>
<keyword evidence="7" id="KW-0472">Membrane</keyword>
<dbReference type="STRING" id="41875.K8EID9"/>